<organism evidence="1 2">
    <name type="scientific">Coprococcus eutactus</name>
    <dbReference type="NCBI Taxonomy" id="33043"/>
    <lineage>
        <taxon>Bacteria</taxon>
        <taxon>Bacillati</taxon>
        <taxon>Bacillota</taxon>
        <taxon>Clostridia</taxon>
        <taxon>Lachnospirales</taxon>
        <taxon>Lachnospiraceae</taxon>
        <taxon>Coprococcus</taxon>
    </lineage>
</organism>
<name>A0AAI9K1I0_9FIRM</name>
<sequence>MVQRAQLSSYMRQVRSSLTLKNKRKNNENLRVDFTVALGYSISVREDNGNIYYSLGGLEHV</sequence>
<protein>
    <submittedName>
        <fullName evidence="1">Uncharacterized protein</fullName>
    </submittedName>
</protein>
<dbReference type="EMBL" id="BLYL01000002">
    <property type="protein sequence ID" value="GFO93608.1"/>
    <property type="molecule type" value="Genomic_DNA"/>
</dbReference>
<comment type="caution">
    <text evidence="1">The sequence shown here is derived from an EMBL/GenBank/DDBJ whole genome shotgun (WGS) entry which is preliminary data.</text>
</comment>
<reference evidence="1" key="1">
    <citation type="submission" date="2020-06" db="EMBL/GenBank/DDBJ databases">
        <title>Characterization of fructooligosaccharide metabolism and fructooligosaccharide-degrading enzymes in human commensal butyrate producers.</title>
        <authorList>
            <person name="Tanno H."/>
            <person name="Fujii T."/>
            <person name="Hirano K."/>
            <person name="Maeno S."/>
            <person name="Tonozuka T."/>
            <person name="Sakamoto M."/>
            <person name="Ohkuma M."/>
            <person name="Tochio T."/>
            <person name="Endo A."/>
        </authorList>
    </citation>
    <scope>NUCLEOTIDE SEQUENCE</scope>
    <source>
        <strain evidence="1">JCM 31265</strain>
    </source>
</reference>
<evidence type="ECO:0000313" key="1">
    <source>
        <dbReference type="EMBL" id="GFO93608.1"/>
    </source>
</evidence>
<evidence type="ECO:0000313" key="2">
    <source>
        <dbReference type="Proteomes" id="UP000660047"/>
    </source>
</evidence>
<dbReference type="AlphaFoldDB" id="A0AAI9K1I0"/>
<accession>A0AAI9K1I0</accession>
<dbReference type="Proteomes" id="UP000660047">
    <property type="component" value="Unassembled WGS sequence"/>
</dbReference>
<gene>
    <name evidence="1" type="ORF">COEU31_06540</name>
</gene>
<proteinExistence type="predicted"/>